<dbReference type="OrthoDB" id="4886852at2759"/>
<gene>
    <name evidence="1" type="ORF">G7Z17_g2088</name>
</gene>
<dbReference type="SUPFAM" id="SSF89372">
    <property type="entry name" value="Fucose-specific lectin"/>
    <property type="match status" value="1"/>
</dbReference>
<organism evidence="1 2">
    <name type="scientific">Cylindrodendrum hubeiense</name>
    <dbReference type="NCBI Taxonomy" id="595255"/>
    <lineage>
        <taxon>Eukaryota</taxon>
        <taxon>Fungi</taxon>
        <taxon>Dikarya</taxon>
        <taxon>Ascomycota</taxon>
        <taxon>Pezizomycotina</taxon>
        <taxon>Sordariomycetes</taxon>
        <taxon>Hypocreomycetidae</taxon>
        <taxon>Hypocreales</taxon>
        <taxon>Nectriaceae</taxon>
        <taxon>Cylindrodendrum</taxon>
    </lineage>
</organism>
<name>A0A9P5LJG9_9HYPO</name>
<dbReference type="AlphaFoldDB" id="A0A9P5LJG9"/>
<sequence length="294" mass="32090">MSLAAILNPIDPEHALVFYHSSQKGRYNLAVHQLSVVCKPSFAYRDRNTADGRIKSPLSDLAVSNFLGLVRVFGIANIPNDFTSSNPEAVITQLSPTFNPVDKPSTALVQPGDFSSIGSCGDANEGYVSFIKEIDGNPHLVTYTITNSKSTAENKDVGTAKYSKLAAHIVNGKPWVFFQHKNGSHIHYKNGSDTSCAEGSHFAVTHGASEPSLMFLYYRNTDGNVARVWCKDDKWSSETEVSSHHIDEGSAIAVVAHEDNIHVFFWNDGQIVQEVDDMPSDDDLCTVGVAAEKI</sequence>
<comment type="caution">
    <text evidence="1">The sequence shown here is derived from an EMBL/GenBank/DDBJ whole genome shotgun (WGS) entry which is preliminary data.</text>
</comment>
<evidence type="ECO:0000313" key="1">
    <source>
        <dbReference type="EMBL" id="KAF7555547.1"/>
    </source>
</evidence>
<evidence type="ECO:0008006" key="3">
    <source>
        <dbReference type="Google" id="ProtNLM"/>
    </source>
</evidence>
<proteinExistence type="predicted"/>
<evidence type="ECO:0000313" key="2">
    <source>
        <dbReference type="Proteomes" id="UP000722485"/>
    </source>
</evidence>
<reference evidence="1" key="1">
    <citation type="submission" date="2020-03" db="EMBL/GenBank/DDBJ databases">
        <title>Draft Genome Sequence of Cylindrodendrum hubeiense.</title>
        <authorList>
            <person name="Buettner E."/>
            <person name="Kellner H."/>
        </authorList>
    </citation>
    <scope>NUCLEOTIDE SEQUENCE</scope>
    <source>
        <strain evidence="1">IHI 201604</strain>
    </source>
</reference>
<dbReference type="EMBL" id="JAANBB010000019">
    <property type="protein sequence ID" value="KAF7555547.1"/>
    <property type="molecule type" value="Genomic_DNA"/>
</dbReference>
<accession>A0A9P5LJG9</accession>
<protein>
    <recommendedName>
        <fullName evidence="3">Fucose-specific lectin</fullName>
    </recommendedName>
</protein>
<dbReference type="Proteomes" id="UP000722485">
    <property type="component" value="Unassembled WGS sequence"/>
</dbReference>
<keyword evidence="2" id="KW-1185">Reference proteome</keyword>
<dbReference type="Gene3D" id="2.120.10.70">
    <property type="entry name" value="Fucose-specific lectin"/>
    <property type="match status" value="1"/>
</dbReference>